<dbReference type="SMART" id="SM01032">
    <property type="entry name" value="BHD_3"/>
    <property type="match status" value="1"/>
</dbReference>
<dbReference type="AlphaFoldDB" id="A0A4P9WKH3"/>
<evidence type="ECO:0000256" key="1">
    <source>
        <dbReference type="ARBA" id="ARBA00004123"/>
    </source>
</evidence>
<keyword evidence="5" id="KW-0539">Nucleus</keyword>
<dbReference type="SUPFAM" id="SSF54001">
    <property type="entry name" value="Cysteine proteinases"/>
    <property type="match status" value="1"/>
</dbReference>
<dbReference type="InterPro" id="IPR018328">
    <property type="entry name" value="Rad4_beta-hairpin_dom3"/>
</dbReference>
<dbReference type="InterPro" id="IPR018325">
    <property type="entry name" value="Rad4/PNGase_transGLS-fold"/>
</dbReference>
<evidence type="ECO:0000256" key="2">
    <source>
        <dbReference type="ARBA" id="ARBA00009525"/>
    </source>
</evidence>
<keyword evidence="10" id="KW-1185">Reference proteome</keyword>
<evidence type="ECO:0000256" key="3">
    <source>
        <dbReference type="ARBA" id="ARBA00022763"/>
    </source>
</evidence>
<sequence length="452" mass="49636">DASALLFAAACRSLGLETRLLCSLHPIPLSLSLEAVAGKKATPKEPKGEPYQCLTYHLGKSSGAATPTTSTTAAASSPPPATVSVPYPLRIWAEVYSHFDEKWVPTSPIDGAVDNPGALEPPASANKQLQLSYVVAYDESKCVKDVTRRYSSQWGAKTSKLRLPDGEDGEDWWKRTLWLFSKSDTDPAEAQEDARLKAAEVKETMPTNLAGFNNHPLYALEAQLKKNEIIHPAGKEHAIGRFKTHLVYPRSAVKQLATREAWLKKGRALIPTEQPIKRVKARAVTIERKRRIEAEKIDAARGEEPEGGGGDASMSDLYAEFQTCDYVAPPIVDGKIPRNSFGNIELFHPNMLPAGAVHLPLNGIGRLAKKLGIEYATAVTGFEFARGNSTPVLSGIVVAEENAQILKEAHAENATHVGELERKKRETRVYGRWRHFIASLVTKSRVMERYAK</sequence>
<dbReference type="SMART" id="SM01030">
    <property type="entry name" value="BHD_1"/>
    <property type="match status" value="1"/>
</dbReference>
<dbReference type="InterPro" id="IPR004583">
    <property type="entry name" value="DNA_repair_Rad4"/>
</dbReference>
<dbReference type="Pfam" id="PF10403">
    <property type="entry name" value="BHD_1"/>
    <property type="match status" value="1"/>
</dbReference>
<gene>
    <name evidence="9" type="ORF">BDK51DRAFT_19409</name>
</gene>
<comment type="similarity">
    <text evidence="2">Belongs to the XPC family.</text>
</comment>
<dbReference type="GO" id="GO:0000111">
    <property type="term" value="C:nucleotide-excision repair factor 2 complex"/>
    <property type="evidence" value="ECO:0007669"/>
    <property type="project" value="TreeGrafter"/>
</dbReference>
<dbReference type="InterPro" id="IPR036985">
    <property type="entry name" value="Transglutaminase-like_sf"/>
</dbReference>
<dbReference type="Gene3D" id="3.90.260.10">
    <property type="entry name" value="Transglutaminase-like"/>
    <property type="match status" value="1"/>
</dbReference>
<dbReference type="GO" id="GO:0071942">
    <property type="term" value="C:XPC complex"/>
    <property type="evidence" value="ECO:0007669"/>
    <property type="project" value="TreeGrafter"/>
</dbReference>
<feature type="non-terminal residue" evidence="9">
    <location>
        <position position="1"/>
    </location>
</feature>
<dbReference type="Gene3D" id="2.20.20.110">
    <property type="entry name" value="Rad4, beta-hairpin domain BHD1"/>
    <property type="match status" value="1"/>
</dbReference>
<dbReference type="InterPro" id="IPR038765">
    <property type="entry name" value="Papain-like_cys_pep_sf"/>
</dbReference>
<evidence type="ECO:0000313" key="9">
    <source>
        <dbReference type="EMBL" id="RKO93314.1"/>
    </source>
</evidence>
<reference evidence="10" key="1">
    <citation type="journal article" date="2018" name="Nat. Microbiol.">
        <title>Leveraging single-cell genomics to expand the fungal tree of life.</title>
        <authorList>
            <person name="Ahrendt S.R."/>
            <person name="Quandt C.A."/>
            <person name="Ciobanu D."/>
            <person name="Clum A."/>
            <person name="Salamov A."/>
            <person name="Andreopoulos B."/>
            <person name="Cheng J.F."/>
            <person name="Woyke T."/>
            <person name="Pelin A."/>
            <person name="Henrissat B."/>
            <person name="Reynolds N.K."/>
            <person name="Benny G.L."/>
            <person name="Smith M.E."/>
            <person name="James T.Y."/>
            <person name="Grigoriev I.V."/>
        </authorList>
    </citation>
    <scope>NUCLEOTIDE SEQUENCE [LARGE SCALE GENOMIC DNA]</scope>
</reference>
<comment type="subcellular location">
    <subcellularLocation>
        <location evidence="1">Nucleus</location>
    </subcellularLocation>
</comment>
<dbReference type="InterPro" id="IPR018326">
    <property type="entry name" value="Rad4_beta-hairpin_dom1"/>
</dbReference>
<evidence type="ECO:0000313" key="10">
    <source>
        <dbReference type="Proteomes" id="UP000269721"/>
    </source>
</evidence>
<dbReference type="EMBL" id="KZ994291">
    <property type="protein sequence ID" value="RKO93314.1"/>
    <property type="molecule type" value="Genomic_DNA"/>
</dbReference>
<feature type="domain" description="Rad4 beta-hairpin" evidence="6">
    <location>
        <begin position="201"/>
        <end position="254"/>
    </location>
</feature>
<dbReference type="FunFam" id="3.30.70.2460:FF:000001">
    <property type="entry name" value="DNA repair protein Rad4 family"/>
    <property type="match status" value="1"/>
</dbReference>
<dbReference type="Pfam" id="PF10405">
    <property type="entry name" value="BHD_3"/>
    <property type="match status" value="1"/>
</dbReference>
<dbReference type="Pfam" id="PF10404">
    <property type="entry name" value="BHD_2"/>
    <property type="match status" value="1"/>
</dbReference>
<feature type="domain" description="Rad4 beta-hairpin" evidence="8">
    <location>
        <begin position="336"/>
        <end position="410"/>
    </location>
</feature>
<dbReference type="InterPro" id="IPR018327">
    <property type="entry name" value="BHD_2"/>
</dbReference>
<evidence type="ECO:0000259" key="8">
    <source>
        <dbReference type="SMART" id="SM01032"/>
    </source>
</evidence>
<keyword evidence="4" id="KW-0234">DNA repair</keyword>
<evidence type="ECO:0000256" key="4">
    <source>
        <dbReference type="ARBA" id="ARBA00023204"/>
    </source>
</evidence>
<dbReference type="SMART" id="SM01031">
    <property type="entry name" value="BHD_2"/>
    <property type="match status" value="1"/>
</dbReference>
<name>A0A4P9WKH3_9FUNG</name>
<keyword evidence="3" id="KW-0227">DNA damage</keyword>
<dbReference type="GO" id="GO:0006289">
    <property type="term" value="P:nucleotide-excision repair"/>
    <property type="evidence" value="ECO:0007669"/>
    <property type="project" value="InterPro"/>
</dbReference>
<evidence type="ECO:0000256" key="5">
    <source>
        <dbReference type="ARBA" id="ARBA00023242"/>
    </source>
</evidence>
<dbReference type="GO" id="GO:0006298">
    <property type="term" value="P:mismatch repair"/>
    <property type="evidence" value="ECO:0007669"/>
    <property type="project" value="TreeGrafter"/>
</dbReference>
<dbReference type="PANTHER" id="PTHR12135:SF0">
    <property type="entry name" value="DNA REPAIR PROTEIN COMPLEMENTING XP-C CELLS"/>
    <property type="match status" value="1"/>
</dbReference>
<organism evidence="9 10">
    <name type="scientific">Blyttiomyces helicus</name>
    <dbReference type="NCBI Taxonomy" id="388810"/>
    <lineage>
        <taxon>Eukaryota</taxon>
        <taxon>Fungi</taxon>
        <taxon>Fungi incertae sedis</taxon>
        <taxon>Chytridiomycota</taxon>
        <taxon>Chytridiomycota incertae sedis</taxon>
        <taxon>Chytridiomycetes</taxon>
        <taxon>Chytridiomycetes incertae sedis</taxon>
        <taxon>Blyttiomyces</taxon>
    </lineage>
</organism>
<proteinExistence type="inferred from homology"/>
<dbReference type="Gene3D" id="3.30.70.2460">
    <property type="entry name" value="Rad4, beta-hairpin domain BHD3"/>
    <property type="match status" value="1"/>
</dbReference>
<dbReference type="Proteomes" id="UP000269721">
    <property type="component" value="Unassembled WGS sequence"/>
</dbReference>
<evidence type="ECO:0000259" key="7">
    <source>
        <dbReference type="SMART" id="SM01031"/>
    </source>
</evidence>
<protein>
    <submittedName>
        <fullName evidence="9">Rad4 beta-hairpin domain 3-domain-containing protein</fullName>
    </submittedName>
</protein>
<evidence type="ECO:0000259" key="6">
    <source>
        <dbReference type="SMART" id="SM01030"/>
    </source>
</evidence>
<dbReference type="Pfam" id="PF03835">
    <property type="entry name" value="Rad4"/>
    <property type="match status" value="1"/>
</dbReference>
<dbReference type="PANTHER" id="PTHR12135">
    <property type="entry name" value="DNA REPAIR PROTEIN XP-C / RAD4"/>
    <property type="match status" value="1"/>
</dbReference>
<dbReference type="GO" id="GO:0003697">
    <property type="term" value="F:single-stranded DNA binding"/>
    <property type="evidence" value="ECO:0007669"/>
    <property type="project" value="TreeGrafter"/>
</dbReference>
<dbReference type="GO" id="GO:0003684">
    <property type="term" value="F:damaged DNA binding"/>
    <property type="evidence" value="ECO:0007669"/>
    <property type="project" value="InterPro"/>
</dbReference>
<accession>A0A4P9WKH3</accession>
<dbReference type="OrthoDB" id="300780at2759"/>
<dbReference type="InterPro" id="IPR042488">
    <property type="entry name" value="Rad4_BHD3_sf"/>
</dbReference>
<dbReference type="GO" id="GO:0005737">
    <property type="term" value="C:cytoplasm"/>
    <property type="evidence" value="ECO:0007669"/>
    <property type="project" value="TreeGrafter"/>
</dbReference>
<feature type="domain" description="Rad4 beta-hairpin" evidence="7">
    <location>
        <begin position="256"/>
        <end position="329"/>
    </location>
</feature>